<keyword evidence="2" id="KW-0812">Transmembrane</keyword>
<dbReference type="AlphaFoldDB" id="A0A4Q2MC01"/>
<evidence type="ECO:0000313" key="3">
    <source>
        <dbReference type="EMBL" id="NYD66895.1"/>
    </source>
</evidence>
<dbReference type="Proteomes" id="UP000292686">
    <property type="component" value="Unassembled WGS sequence"/>
</dbReference>
<keyword evidence="2" id="KW-0472">Membrane</keyword>
<feature type="region of interest" description="Disordered" evidence="1">
    <location>
        <begin position="1"/>
        <end position="34"/>
    </location>
</feature>
<reference evidence="4 5" key="1">
    <citation type="submission" date="2019-01" db="EMBL/GenBank/DDBJ databases">
        <title>Agromyces.</title>
        <authorList>
            <person name="Li J."/>
        </authorList>
    </citation>
    <scope>NUCLEOTIDE SEQUENCE [LARGE SCALE GENOMIC DNA]</scope>
    <source>
        <strain evidence="4 5">DSM 23870</strain>
    </source>
</reference>
<dbReference type="EMBL" id="SDPM01000002">
    <property type="protein sequence ID" value="RXZ87542.1"/>
    <property type="molecule type" value="Genomic_DNA"/>
</dbReference>
<name>A0A4Q2MC01_9MICO</name>
<feature type="transmembrane region" description="Helical" evidence="2">
    <location>
        <begin position="179"/>
        <end position="200"/>
    </location>
</feature>
<evidence type="ECO:0000256" key="2">
    <source>
        <dbReference type="SAM" id="Phobius"/>
    </source>
</evidence>
<dbReference type="Proteomes" id="UP000581087">
    <property type="component" value="Unassembled WGS sequence"/>
</dbReference>
<evidence type="ECO:0000313" key="5">
    <source>
        <dbReference type="Proteomes" id="UP000292686"/>
    </source>
</evidence>
<keyword evidence="2" id="KW-1133">Transmembrane helix</keyword>
<feature type="transmembrane region" description="Helical" evidence="2">
    <location>
        <begin position="134"/>
        <end position="159"/>
    </location>
</feature>
<feature type="compositionally biased region" description="Basic and acidic residues" evidence="1">
    <location>
        <begin position="1"/>
        <end position="18"/>
    </location>
</feature>
<comment type="caution">
    <text evidence="4">The sequence shown here is derived from an EMBL/GenBank/DDBJ whole genome shotgun (WGS) entry which is preliminary data.</text>
</comment>
<dbReference type="RefSeq" id="WP_129173242.1">
    <property type="nucleotide sequence ID" value="NZ_JACCBI010000001.1"/>
</dbReference>
<protein>
    <submittedName>
        <fullName evidence="4">Uncharacterized protein</fullName>
    </submittedName>
</protein>
<evidence type="ECO:0000313" key="6">
    <source>
        <dbReference type="Proteomes" id="UP000581087"/>
    </source>
</evidence>
<gene>
    <name evidence="3" type="ORF">BJ972_001414</name>
    <name evidence="4" type="ORF">ESP50_06405</name>
</gene>
<evidence type="ECO:0000313" key="4">
    <source>
        <dbReference type="EMBL" id="RXZ87542.1"/>
    </source>
</evidence>
<accession>A0A4Q2MC01</accession>
<organism evidence="4 5">
    <name type="scientific">Agromyces atrinae</name>
    <dbReference type="NCBI Taxonomy" id="592376"/>
    <lineage>
        <taxon>Bacteria</taxon>
        <taxon>Bacillati</taxon>
        <taxon>Actinomycetota</taxon>
        <taxon>Actinomycetes</taxon>
        <taxon>Micrococcales</taxon>
        <taxon>Microbacteriaceae</taxon>
        <taxon>Agromyces</taxon>
    </lineage>
</organism>
<dbReference type="OrthoDB" id="5109074at2"/>
<proteinExistence type="predicted"/>
<reference evidence="3 6" key="2">
    <citation type="submission" date="2020-07" db="EMBL/GenBank/DDBJ databases">
        <title>Sequencing the genomes of 1000 actinobacteria strains.</title>
        <authorList>
            <person name="Klenk H.-P."/>
        </authorList>
    </citation>
    <scope>NUCLEOTIDE SEQUENCE [LARGE SCALE GENOMIC DNA]</scope>
    <source>
        <strain evidence="3 6">DSM 23870</strain>
    </source>
</reference>
<dbReference type="EMBL" id="JACCBI010000001">
    <property type="protein sequence ID" value="NYD66895.1"/>
    <property type="molecule type" value="Genomic_DNA"/>
</dbReference>
<evidence type="ECO:0000256" key="1">
    <source>
        <dbReference type="SAM" id="MobiDB-lite"/>
    </source>
</evidence>
<feature type="transmembrane region" description="Helical" evidence="2">
    <location>
        <begin position="207"/>
        <end position="235"/>
    </location>
</feature>
<keyword evidence="5" id="KW-1185">Reference proteome</keyword>
<feature type="transmembrane region" description="Helical" evidence="2">
    <location>
        <begin position="247"/>
        <end position="272"/>
    </location>
</feature>
<sequence>MSDTTRGNEPDEAPRDDTFEASSTEQTPAEPEVVETVVVDEVVVDDTAAGPVVVEESAVSSTGTVRDPLAEAVERHAYVSPSTIAPIASPEPEAAPAAAPVAEPVTTYPAYTATPQQAIYVQAPVPPKAKGNRAFGVVVGLVASVVFAALYALAAYVVMSLRGTTNPIEQAFAEFVGQPVFWVPIIFFFLAFILLAAIVNRGGWWPYAIFGLLVGAVVYLSYVGGALLSVAWRITPDDVSIFVSQQWLAPLAILAGVFAREVTVWFGAWVASRGRKVSQRNREALEEYDRQLAAGPQFSA</sequence>